<dbReference type="PANTHER" id="PTHR30136">
    <property type="entry name" value="HELIX-TURN-HELIX TRANSCRIPTIONAL REGULATOR, ICLR FAMILY"/>
    <property type="match status" value="1"/>
</dbReference>
<evidence type="ECO:0000259" key="5">
    <source>
        <dbReference type="PROSITE" id="PS51078"/>
    </source>
</evidence>
<keyword evidence="1" id="KW-0805">Transcription regulation</keyword>
<evidence type="ECO:0000313" key="6">
    <source>
        <dbReference type="EMBL" id="MDB1999661.1"/>
    </source>
</evidence>
<proteinExistence type="predicted"/>
<feature type="domain" description="HTH iclR-type" evidence="4">
    <location>
        <begin position="10"/>
        <end position="71"/>
    </location>
</feature>
<dbReference type="GO" id="GO:0045892">
    <property type="term" value="P:negative regulation of DNA-templated transcription"/>
    <property type="evidence" value="ECO:0007669"/>
    <property type="project" value="TreeGrafter"/>
</dbReference>
<evidence type="ECO:0000256" key="1">
    <source>
        <dbReference type="ARBA" id="ARBA00023015"/>
    </source>
</evidence>
<protein>
    <submittedName>
        <fullName evidence="7">HTH-type transcriptional regulator YiaJ</fullName>
    </submittedName>
    <submittedName>
        <fullName evidence="6">IclR family transcriptional regulator</fullName>
    </submittedName>
</protein>
<dbReference type="PANTHER" id="PTHR30136:SF35">
    <property type="entry name" value="HTH-TYPE TRANSCRIPTIONAL REGULATOR RV1719"/>
    <property type="match status" value="1"/>
</dbReference>
<dbReference type="InterPro" id="IPR029016">
    <property type="entry name" value="GAF-like_dom_sf"/>
</dbReference>
<dbReference type="InterPro" id="IPR014757">
    <property type="entry name" value="Tscrpt_reg_IclR_C"/>
</dbReference>
<dbReference type="PROSITE" id="PS51077">
    <property type="entry name" value="HTH_ICLR"/>
    <property type="match status" value="1"/>
</dbReference>
<accession>A0A6N3BWS7</accession>
<dbReference type="Gene3D" id="3.30.450.40">
    <property type="match status" value="1"/>
</dbReference>
<evidence type="ECO:0000259" key="4">
    <source>
        <dbReference type="PROSITE" id="PS51077"/>
    </source>
</evidence>
<dbReference type="SUPFAM" id="SSF46785">
    <property type="entry name" value="Winged helix' DNA-binding domain"/>
    <property type="match status" value="1"/>
</dbReference>
<dbReference type="Pfam" id="PF01614">
    <property type="entry name" value="IclR_C"/>
    <property type="match status" value="1"/>
</dbReference>
<sequence>MGQEYGGRTIQSVQRALDILGLFDEEHSEFSLGEISELLNLNKSTVHGLISTLYQNRYLQQNSSGKYKLGQIFLDKVGIARDSSITHLREHIKPCLDRVCKHFSVTSTGFFYENEKLYLAYQAVPTKGYYISVNFNGRIPLYCTASGKLLLAYKGESERRRYFSQTKLRTMTENTIVKKSELIKELGLILEQGYAYENQEHQMGVASLAVPLFWKNRFYGTCSMTGMTYWLEKNKVEMVTELQEIARKVKEL</sequence>
<dbReference type="InterPro" id="IPR005471">
    <property type="entry name" value="Tscrpt_reg_IclR_N"/>
</dbReference>
<dbReference type="Pfam" id="PF09339">
    <property type="entry name" value="HTH_IclR"/>
    <property type="match status" value="1"/>
</dbReference>
<dbReference type="PROSITE" id="PS51078">
    <property type="entry name" value="ICLR_ED"/>
    <property type="match status" value="1"/>
</dbReference>
<keyword evidence="2" id="KW-0238">DNA-binding</keyword>
<dbReference type="EMBL" id="JAQLGM010000009">
    <property type="protein sequence ID" value="MDB1999661.1"/>
    <property type="molecule type" value="Genomic_DNA"/>
</dbReference>
<dbReference type="Proteomes" id="UP001300871">
    <property type="component" value="Unassembled WGS sequence"/>
</dbReference>
<dbReference type="InterPro" id="IPR036388">
    <property type="entry name" value="WH-like_DNA-bd_sf"/>
</dbReference>
<dbReference type="EMBL" id="CACRUA010000016">
    <property type="protein sequence ID" value="VYU07138.1"/>
    <property type="molecule type" value="Genomic_DNA"/>
</dbReference>
<dbReference type="RefSeq" id="WP_156684465.1">
    <property type="nucleotide sequence ID" value="NZ_CACRUA010000016.1"/>
</dbReference>
<dbReference type="SUPFAM" id="SSF55781">
    <property type="entry name" value="GAF domain-like"/>
    <property type="match status" value="1"/>
</dbReference>
<dbReference type="SMART" id="SM00346">
    <property type="entry name" value="HTH_ICLR"/>
    <property type="match status" value="1"/>
</dbReference>
<organism evidence="7">
    <name type="scientific">Clostridium symbiosum</name>
    <name type="common">Bacteroides symbiosus</name>
    <dbReference type="NCBI Taxonomy" id="1512"/>
    <lineage>
        <taxon>Bacteria</taxon>
        <taxon>Bacillati</taxon>
        <taxon>Bacillota</taxon>
        <taxon>Clostridia</taxon>
        <taxon>Lachnospirales</taxon>
        <taxon>Lachnospiraceae</taxon>
        <taxon>Otoolea</taxon>
    </lineage>
</organism>
<reference evidence="7" key="1">
    <citation type="submission" date="2019-11" db="EMBL/GenBank/DDBJ databases">
        <authorList>
            <person name="Feng L."/>
        </authorList>
    </citation>
    <scope>NUCLEOTIDE SEQUENCE</scope>
    <source>
        <strain evidence="7">CsymbiosumLFYP84</strain>
    </source>
</reference>
<evidence type="ECO:0000256" key="2">
    <source>
        <dbReference type="ARBA" id="ARBA00023125"/>
    </source>
</evidence>
<keyword evidence="3" id="KW-0804">Transcription</keyword>
<evidence type="ECO:0000256" key="3">
    <source>
        <dbReference type="ARBA" id="ARBA00023163"/>
    </source>
</evidence>
<gene>
    <name evidence="7" type="primary">yiaJ</name>
    <name evidence="7" type="ORF">CSLFYP84_01244</name>
    <name evidence="6" type="ORF">PM006_05565</name>
</gene>
<dbReference type="InterPro" id="IPR036390">
    <property type="entry name" value="WH_DNA-bd_sf"/>
</dbReference>
<dbReference type="InterPro" id="IPR050707">
    <property type="entry name" value="HTH_MetabolicPath_Reg"/>
</dbReference>
<dbReference type="Gene3D" id="1.10.10.10">
    <property type="entry name" value="Winged helix-like DNA-binding domain superfamily/Winged helix DNA-binding domain"/>
    <property type="match status" value="1"/>
</dbReference>
<dbReference type="AlphaFoldDB" id="A0A6N3BWS7"/>
<feature type="domain" description="IclR-ED" evidence="5">
    <location>
        <begin position="65"/>
        <end position="252"/>
    </location>
</feature>
<dbReference type="GO" id="GO:0003677">
    <property type="term" value="F:DNA binding"/>
    <property type="evidence" value="ECO:0007669"/>
    <property type="project" value="UniProtKB-KW"/>
</dbReference>
<dbReference type="GO" id="GO:0003700">
    <property type="term" value="F:DNA-binding transcription factor activity"/>
    <property type="evidence" value="ECO:0007669"/>
    <property type="project" value="TreeGrafter"/>
</dbReference>
<reference evidence="6" key="2">
    <citation type="submission" date="2023-01" db="EMBL/GenBank/DDBJ databases">
        <title>Human gut microbiome strain richness.</title>
        <authorList>
            <person name="Chen-Liaw A."/>
        </authorList>
    </citation>
    <scope>NUCLEOTIDE SEQUENCE</scope>
    <source>
        <strain evidence="6">B1_m1001713B170214d0_201011</strain>
    </source>
</reference>
<evidence type="ECO:0000313" key="7">
    <source>
        <dbReference type="EMBL" id="VYU07138.1"/>
    </source>
</evidence>
<name>A0A6N3BWS7_CLOSY</name>